<accession>A0A6A5ZA21</accession>
<reference evidence="1" key="1">
    <citation type="journal article" date="2020" name="Stud. Mycol.">
        <title>101 Dothideomycetes genomes: a test case for predicting lifestyles and emergence of pathogens.</title>
        <authorList>
            <person name="Haridas S."/>
            <person name="Albert R."/>
            <person name="Binder M."/>
            <person name="Bloem J."/>
            <person name="Labutti K."/>
            <person name="Salamov A."/>
            <person name="Andreopoulos B."/>
            <person name="Baker S."/>
            <person name="Barry K."/>
            <person name="Bills G."/>
            <person name="Bluhm B."/>
            <person name="Cannon C."/>
            <person name="Castanera R."/>
            <person name="Culley D."/>
            <person name="Daum C."/>
            <person name="Ezra D."/>
            <person name="Gonzalez J."/>
            <person name="Henrissat B."/>
            <person name="Kuo A."/>
            <person name="Liang C."/>
            <person name="Lipzen A."/>
            <person name="Lutzoni F."/>
            <person name="Magnuson J."/>
            <person name="Mondo S."/>
            <person name="Nolan M."/>
            <person name="Ohm R."/>
            <person name="Pangilinan J."/>
            <person name="Park H.-J."/>
            <person name="Ramirez L."/>
            <person name="Alfaro M."/>
            <person name="Sun H."/>
            <person name="Tritt A."/>
            <person name="Yoshinaga Y."/>
            <person name="Zwiers L.-H."/>
            <person name="Turgeon B."/>
            <person name="Goodwin S."/>
            <person name="Spatafora J."/>
            <person name="Crous P."/>
            <person name="Grigoriev I."/>
        </authorList>
    </citation>
    <scope>NUCLEOTIDE SEQUENCE</scope>
    <source>
        <strain evidence="1">CBS 627.86</strain>
    </source>
</reference>
<dbReference type="AlphaFoldDB" id="A0A6A5ZA21"/>
<proteinExistence type="predicted"/>
<organism evidence="1 2">
    <name type="scientific">Lophiotrema nucula</name>
    <dbReference type="NCBI Taxonomy" id="690887"/>
    <lineage>
        <taxon>Eukaryota</taxon>
        <taxon>Fungi</taxon>
        <taxon>Dikarya</taxon>
        <taxon>Ascomycota</taxon>
        <taxon>Pezizomycotina</taxon>
        <taxon>Dothideomycetes</taxon>
        <taxon>Pleosporomycetidae</taxon>
        <taxon>Pleosporales</taxon>
        <taxon>Lophiotremataceae</taxon>
        <taxon>Lophiotrema</taxon>
    </lineage>
</organism>
<dbReference type="EMBL" id="ML977321">
    <property type="protein sequence ID" value="KAF2116046.1"/>
    <property type="molecule type" value="Genomic_DNA"/>
</dbReference>
<name>A0A6A5ZA21_9PLEO</name>
<feature type="non-terminal residue" evidence="1">
    <location>
        <position position="1"/>
    </location>
</feature>
<dbReference type="OrthoDB" id="10518769at2759"/>
<sequence length="186" mass="21762">MIGDLTDNGDEFWPLQRAIIEWNAEINAICNYYMRAERRPIVKVHISTTQKEHINQNIYIPNARGYRRMAYDWLSGLVQANQRGFFDGDSWKSEIAPFSSYDLEEVDDTVDGHICAQNRVINEGNSGPSVEDITKSLFRDAKDRNDWVENYACNPEWQCKYSRDIEVSLLLYRVFENQMIGFDVLY</sequence>
<protein>
    <submittedName>
        <fullName evidence="1">Uncharacterized protein</fullName>
    </submittedName>
</protein>
<dbReference type="Proteomes" id="UP000799770">
    <property type="component" value="Unassembled WGS sequence"/>
</dbReference>
<evidence type="ECO:0000313" key="2">
    <source>
        <dbReference type="Proteomes" id="UP000799770"/>
    </source>
</evidence>
<gene>
    <name evidence="1" type="ORF">BDV96DRAFT_573243</name>
</gene>
<keyword evidence="2" id="KW-1185">Reference proteome</keyword>
<evidence type="ECO:0000313" key="1">
    <source>
        <dbReference type="EMBL" id="KAF2116046.1"/>
    </source>
</evidence>